<dbReference type="EMBL" id="VSSQ01005482">
    <property type="protein sequence ID" value="MPM29323.1"/>
    <property type="molecule type" value="Genomic_DNA"/>
</dbReference>
<evidence type="ECO:0000256" key="1">
    <source>
        <dbReference type="SAM" id="MobiDB-lite"/>
    </source>
</evidence>
<gene>
    <name evidence="2" type="ORF">SDC9_75863</name>
</gene>
<name>A0A644YS80_9ZZZZ</name>
<feature type="region of interest" description="Disordered" evidence="1">
    <location>
        <begin position="42"/>
        <end position="76"/>
    </location>
</feature>
<reference evidence="2" key="1">
    <citation type="submission" date="2019-08" db="EMBL/GenBank/DDBJ databases">
        <authorList>
            <person name="Kucharzyk K."/>
            <person name="Murdoch R.W."/>
            <person name="Higgins S."/>
            <person name="Loffler F."/>
        </authorList>
    </citation>
    <scope>NUCLEOTIDE SEQUENCE</scope>
</reference>
<proteinExistence type="predicted"/>
<sequence length="254" mass="28536">MQRQDQHYSKGLFRMLKNRKKYWTVLLISLFLASCNQTQETSEEESSSQATAQSSSAASTASSETEEASVESTEVGDRLGKLSKSYIEIMGSGNYYMAFRSTTTFEGEMMEAETMMTVSGDRTAMHSKSAETDTVMVMMDGNIYMVDHASKTVIVMPQTMTEGDETLPEIPKSTEPVEVDDIEYIGSGEEDGLVYEEYRTESGTQIFYYFDGSDLKKIKTIDESFESVMEILELSDNVSEDAFEIPADYQQVTY</sequence>
<evidence type="ECO:0000313" key="2">
    <source>
        <dbReference type="EMBL" id="MPM29323.1"/>
    </source>
</evidence>
<dbReference type="PROSITE" id="PS51257">
    <property type="entry name" value="PROKAR_LIPOPROTEIN"/>
    <property type="match status" value="1"/>
</dbReference>
<protein>
    <submittedName>
        <fullName evidence="2">Uncharacterized protein</fullName>
    </submittedName>
</protein>
<accession>A0A644YS80</accession>
<organism evidence="2">
    <name type="scientific">bioreactor metagenome</name>
    <dbReference type="NCBI Taxonomy" id="1076179"/>
    <lineage>
        <taxon>unclassified sequences</taxon>
        <taxon>metagenomes</taxon>
        <taxon>ecological metagenomes</taxon>
    </lineage>
</organism>
<dbReference type="AlphaFoldDB" id="A0A644YS80"/>
<feature type="compositionally biased region" description="Low complexity" evidence="1">
    <location>
        <begin position="47"/>
        <end position="63"/>
    </location>
</feature>
<comment type="caution">
    <text evidence="2">The sequence shown here is derived from an EMBL/GenBank/DDBJ whole genome shotgun (WGS) entry which is preliminary data.</text>
</comment>